<dbReference type="InterPro" id="IPR015943">
    <property type="entry name" value="WD40/YVTN_repeat-like_dom_sf"/>
</dbReference>
<dbReference type="PANTHER" id="PTHR19872:SF7">
    <property type="entry name" value="F-BOX AND WD REPEAT DOMAIN CONTAINING PROTEIN 10B-RELATED"/>
    <property type="match status" value="1"/>
</dbReference>
<feature type="compositionally biased region" description="Basic and acidic residues" evidence="2">
    <location>
        <begin position="392"/>
        <end position="407"/>
    </location>
</feature>
<proteinExistence type="predicted"/>
<dbReference type="Proteomes" id="UP001152798">
    <property type="component" value="Chromosome 1"/>
</dbReference>
<dbReference type="SUPFAM" id="SSF50978">
    <property type="entry name" value="WD40 repeat-like"/>
    <property type="match status" value="1"/>
</dbReference>
<evidence type="ECO:0000256" key="1">
    <source>
        <dbReference type="PROSITE-ProRule" id="PRU00221"/>
    </source>
</evidence>
<sequence length="904" mass="103865">MKNITIERTCTPERISTDSNTSVPEFPFQLTEQNYHEKTEFIKNSLHEIGLTEESISEDQEISQREFNSNFASLQSWFIRISHKEKLSYVLKLLNMFSVVLKRNTNLLVDILGPISKDFIYAKTQYTFSKYDMTPLDNNRCLADIPLAEAKTNSLSWFSELQEKEQVRVMIILLNLSGSVITFHFYFKAVKYLDHKTDYDLLVIEEKLKDFKFYNNMMNKKESTDLNIIDFKSNVSPIFHVSSNISQVNSETKNLETDKKEGSTTSLTSSTNGMTALDYEHKLVEWEKEFRALMDMSGLLKSGNLSEIALPVIDMLQLLPISVNRYIYTFLDHRSKKHLRLINKYWSKSSVSIRKEENTRHSLDQAITMLDFKSDSCNTKDFYSEVKYVQPKKRDKERSLPGQESKRPSTKRQSTVSINSTKRSPSATSILDKSLFKPKYSIKMTPTPNHQYTKKYPKNPYKGRFIISEIYSRFDHTRCIAANYQWVAMSNKSNITLHSLLTGAPNPCQLIGHTGYVTVLCFHPSKNCLFSGSCDTTVKYWDIYSRKIIATYSNHKSLITDLNVNENHLASVSMDQTLRIFNIESGYMVWQYLFSCSPVAVTLGRKLEVYLGVEDGSVFRTDLESHQTPEEWEATYAHEDKITCIVFDEPFLVTGGDDGYVMVWRFEHFEASAVATFDHDGLCVTGVALSFMKVLTTAIDGILRIWDVCNSRLKREIVVNIARTPIISMICMEINDHTKVIINSEDSIKVIEFKFYWINFSKTCLTKENREPKFVRGLERITTIGPDDVLMGSEPQLKIVPKDRFEKRCRELLLLRHATLPDVVKPSKGDKVTFKEVPIFSDALLDNDLLLFPRVLPEAQKMPPHVVKNEILEGGTKILSALQKYLPMSTKGVLPGYNPSKITM</sequence>
<gene>
    <name evidence="3" type="ORF">NEZAVI_LOCUS1757</name>
</gene>
<evidence type="ECO:0000313" key="4">
    <source>
        <dbReference type="Proteomes" id="UP001152798"/>
    </source>
</evidence>
<reference evidence="3" key="1">
    <citation type="submission" date="2022-01" db="EMBL/GenBank/DDBJ databases">
        <authorList>
            <person name="King R."/>
        </authorList>
    </citation>
    <scope>NUCLEOTIDE SEQUENCE</scope>
</reference>
<feature type="repeat" description="WD" evidence="1">
    <location>
        <begin position="635"/>
        <end position="674"/>
    </location>
</feature>
<dbReference type="Pfam" id="PF00400">
    <property type="entry name" value="WD40"/>
    <property type="match status" value="3"/>
</dbReference>
<dbReference type="PANTHER" id="PTHR19872">
    <property type="entry name" value="UBIQUITIN LIGASE SPECIFICITY FACTOR/HREP PROTEIN"/>
    <property type="match status" value="1"/>
</dbReference>
<dbReference type="OrthoDB" id="674604at2759"/>
<feature type="compositionally biased region" description="Basic and acidic residues" evidence="2">
    <location>
        <begin position="253"/>
        <end position="262"/>
    </location>
</feature>
<dbReference type="InterPro" id="IPR001680">
    <property type="entry name" value="WD40_rpt"/>
</dbReference>
<protein>
    <submittedName>
        <fullName evidence="3">Uncharacterized protein</fullName>
    </submittedName>
</protein>
<feature type="region of interest" description="Disordered" evidence="2">
    <location>
        <begin position="390"/>
        <end position="427"/>
    </location>
</feature>
<feature type="region of interest" description="Disordered" evidence="2">
    <location>
        <begin position="250"/>
        <end position="269"/>
    </location>
</feature>
<dbReference type="SMART" id="SM00320">
    <property type="entry name" value="WD40"/>
    <property type="match status" value="4"/>
</dbReference>
<dbReference type="InterPro" id="IPR036322">
    <property type="entry name" value="WD40_repeat_dom_sf"/>
</dbReference>
<feature type="compositionally biased region" description="Polar residues" evidence="2">
    <location>
        <begin position="411"/>
        <end position="427"/>
    </location>
</feature>
<dbReference type="AlphaFoldDB" id="A0A9P0GY87"/>
<keyword evidence="1" id="KW-0853">WD repeat</keyword>
<evidence type="ECO:0000256" key="2">
    <source>
        <dbReference type="SAM" id="MobiDB-lite"/>
    </source>
</evidence>
<keyword evidence="4" id="KW-1185">Reference proteome</keyword>
<name>A0A9P0GY87_NEZVI</name>
<dbReference type="InterPro" id="IPR051075">
    <property type="entry name" value="SCF_subunit_WD-repeat"/>
</dbReference>
<dbReference type="Gene3D" id="2.130.10.10">
    <property type="entry name" value="YVTN repeat-like/Quinoprotein amine dehydrogenase"/>
    <property type="match status" value="1"/>
</dbReference>
<dbReference type="EMBL" id="OV725077">
    <property type="protein sequence ID" value="CAH1390568.1"/>
    <property type="molecule type" value="Genomic_DNA"/>
</dbReference>
<evidence type="ECO:0000313" key="3">
    <source>
        <dbReference type="EMBL" id="CAH1390568.1"/>
    </source>
</evidence>
<accession>A0A9P0GY87</accession>
<dbReference type="PROSITE" id="PS50082">
    <property type="entry name" value="WD_REPEATS_2"/>
    <property type="match status" value="2"/>
</dbReference>
<feature type="repeat" description="WD" evidence="1">
    <location>
        <begin position="510"/>
        <end position="551"/>
    </location>
</feature>
<dbReference type="PROSITE" id="PS50294">
    <property type="entry name" value="WD_REPEATS_REGION"/>
    <property type="match status" value="2"/>
</dbReference>
<organism evidence="3 4">
    <name type="scientific">Nezara viridula</name>
    <name type="common">Southern green stink bug</name>
    <name type="synonym">Cimex viridulus</name>
    <dbReference type="NCBI Taxonomy" id="85310"/>
    <lineage>
        <taxon>Eukaryota</taxon>
        <taxon>Metazoa</taxon>
        <taxon>Ecdysozoa</taxon>
        <taxon>Arthropoda</taxon>
        <taxon>Hexapoda</taxon>
        <taxon>Insecta</taxon>
        <taxon>Pterygota</taxon>
        <taxon>Neoptera</taxon>
        <taxon>Paraneoptera</taxon>
        <taxon>Hemiptera</taxon>
        <taxon>Heteroptera</taxon>
        <taxon>Panheteroptera</taxon>
        <taxon>Pentatomomorpha</taxon>
        <taxon>Pentatomoidea</taxon>
        <taxon>Pentatomidae</taxon>
        <taxon>Pentatominae</taxon>
        <taxon>Nezara</taxon>
    </lineage>
</organism>